<gene>
    <name evidence="2" type="ORF">EUX98_g3060</name>
</gene>
<name>A0A4S4MXF0_9APHY</name>
<feature type="compositionally biased region" description="Basic and acidic residues" evidence="1">
    <location>
        <begin position="1"/>
        <end position="20"/>
    </location>
</feature>
<feature type="region of interest" description="Disordered" evidence="1">
    <location>
        <begin position="1"/>
        <end position="33"/>
    </location>
</feature>
<evidence type="ECO:0000256" key="1">
    <source>
        <dbReference type="SAM" id="MobiDB-lite"/>
    </source>
</evidence>
<organism evidence="2 3">
    <name type="scientific">Antrodiella citrinella</name>
    <dbReference type="NCBI Taxonomy" id="2447956"/>
    <lineage>
        <taxon>Eukaryota</taxon>
        <taxon>Fungi</taxon>
        <taxon>Dikarya</taxon>
        <taxon>Basidiomycota</taxon>
        <taxon>Agaricomycotina</taxon>
        <taxon>Agaricomycetes</taxon>
        <taxon>Polyporales</taxon>
        <taxon>Steccherinaceae</taxon>
        <taxon>Antrodiella</taxon>
    </lineage>
</organism>
<proteinExistence type="predicted"/>
<protein>
    <submittedName>
        <fullName evidence="2">Uncharacterized protein</fullName>
    </submittedName>
</protein>
<comment type="caution">
    <text evidence="2">The sequence shown here is derived from an EMBL/GenBank/DDBJ whole genome shotgun (WGS) entry which is preliminary data.</text>
</comment>
<dbReference type="AlphaFoldDB" id="A0A4S4MXF0"/>
<accession>A0A4S4MXF0</accession>
<sequence>MTHGPDSRARHATRVYDKSSDLQLNRKTAQNTS</sequence>
<reference evidence="2 3" key="1">
    <citation type="submission" date="2019-02" db="EMBL/GenBank/DDBJ databases">
        <title>Genome sequencing of the rare red list fungi Antrodiella citrinella (Flaviporus citrinellus).</title>
        <authorList>
            <person name="Buettner E."/>
            <person name="Kellner H."/>
        </authorList>
    </citation>
    <scope>NUCLEOTIDE SEQUENCE [LARGE SCALE GENOMIC DNA]</scope>
    <source>
        <strain evidence="2 3">DSM 108506</strain>
    </source>
</reference>
<evidence type="ECO:0000313" key="3">
    <source>
        <dbReference type="Proteomes" id="UP000308730"/>
    </source>
</evidence>
<evidence type="ECO:0000313" key="2">
    <source>
        <dbReference type="EMBL" id="THH31106.1"/>
    </source>
</evidence>
<keyword evidence="3" id="KW-1185">Reference proteome</keyword>
<dbReference type="Proteomes" id="UP000308730">
    <property type="component" value="Unassembled WGS sequence"/>
</dbReference>
<dbReference type="EMBL" id="SGPM01000057">
    <property type="protein sequence ID" value="THH31106.1"/>
    <property type="molecule type" value="Genomic_DNA"/>
</dbReference>
<feature type="compositionally biased region" description="Polar residues" evidence="1">
    <location>
        <begin position="21"/>
        <end position="33"/>
    </location>
</feature>